<protein>
    <submittedName>
        <fullName evidence="2">Uncharacterized protein</fullName>
    </submittedName>
</protein>
<dbReference type="Proteomes" id="UP000642673">
    <property type="component" value="Unassembled WGS sequence"/>
</dbReference>
<reference evidence="3" key="1">
    <citation type="journal article" date="2019" name="Int. J. Syst. Evol. Microbiol.">
        <title>The Global Catalogue of Microorganisms (GCM) 10K type strain sequencing project: providing services to taxonomists for standard genome sequencing and annotation.</title>
        <authorList>
            <consortium name="The Broad Institute Genomics Platform"/>
            <consortium name="The Broad Institute Genome Sequencing Center for Infectious Disease"/>
            <person name="Wu L."/>
            <person name="Ma J."/>
        </authorList>
    </citation>
    <scope>NUCLEOTIDE SEQUENCE [LARGE SCALE GENOMIC DNA]</scope>
    <source>
        <strain evidence="3">JCM 4738</strain>
    </source>
</reference>
<accession>A0ABQ3EK08</accession>
<proteinExistence type="predicted"/>
<feature type="compositionally biased region" description="Low complexity" evidence="1">
    <location>
        <begin position="25"/>
        <end position="37"/>
    </location>
</feature>
<name>A0ABQ3EK08_9ACTN</name>
<evidence type="ECO:0000313" key="3">
    <source>
        <dbReference type="Proteomes" id="UP000642673"/>
    </source>
</evidence>
<evidence type="ECO:0000313" key="2">
    <source>
        <dbReference type="EMBL" id="GHB43412.1"/>
    </source>
</evidence>
<feature type="region of interest" description="Disordered" evidence="1">
    <location>
        <begin position="25"/>
        <end position="48"/>
    </location>
</feature>
<keyword evidence="3" id="KW-1185">Reference proteome</keyword>
<comment type="caution">
    <text evidence="2">The sequence shown here is derived from an EMBL/GenBank/DDBJ whole genome shotgun (WGS) entry which is preliminary data.</text>
</comment>
<organism evidence="2 3">
    <name type="scientific">Streptomyces cirratus</name>
    <dbReference type="NCBI Taxonomy" id="68187"/>
    <lineage>
        <taxon>Bacteria</taxon>
        <taxon>Bacillati</taxon>
        <taxon>Actinomycetota</taxon>
        <taxon>Actinomycetes</taxon>
        <taxon>Kitasatosporales</taxon>
        <taxon>Streptomycetaceae</taxon>
        <taxon>Streptomyces</taxon>
    </lineage>
</organism>
<sequence>MRPIACAGRVVCLCTQSPRGLALPAPGRARAPNRRAGWYGAPPRTRASNAGEAGIALRAITQPAQRSGTPPSPRGD</sequence>
<evidence type="ECO:0000256" key="1">
    <source>
        <dbReference type="SAM" id="MobiDB-lite"/>
    </source>
</evidence>
<dbReference type="EMBL" id="BMVP01000002">
    <property type="protein sequence ID" value="GHB43412.1"/>
    <property type="molecule type" value="Genomic_DNA"/>
</dbReference>
<gene>
    <name evidence="2" type="ORF">GCM10010347_10770</name>
</gene>